<keyword evidence="3" id="KW-1185">Reference proteome</keyword>
<reference evidence="2 3" key="1">
    <citation type="submission" date="2016-07" db="EMBL/GenBank/DDBJ databases">
        <title>Pervasive Adenine N6-methylation of Active Genes in Fungi.</title>
        <authorList>
            <consortium name="DOE Joint Genome Institute"/>
            <person name="Mondo S.J."/>
            <person name="Dannebaum R.O."/>
            <person name="Kuo R.C."/>
            <person name="Labutti K."/>
            <person name="Haridas S."/>
            <person name="Kuo A."/>
            <person name="Salamov A."/>
            <person name="Ahrendt S.R."/>
            <person name="Lipzen A."/>
            <person name="Sullivan W."/>
            <person name="Andreopoulos W.B."/>
            <person name="Clum A."/>
            <person name="Lindquist E."/>
            <person name="Daum C."/>
            <person name="Ramamoorthy G.K."/>
            <person name="Gryganskyi A."/>
            <person name="Culley D."/>
            <person name="Magnuson J.K."/>
            <person name="James T.Y."/>
            <person name="O'Malley M.A."/>
            <person name="Stajich J.E."/>
            <person name="Spatafora J.W."/>
            <person name="Visel A."/>
            <person name="Grigoriev I.V."/>
        </authorList>
    </citation>
    <scope>NUCLEOTIDE SEQUENCE [LARGE SCALE GENOMIC DNA]</scope>
    <source>
        <strain evidence="2 3">CBS 931.73</strain>
    </source>
</reference>
<sequence length="257" mass="29820">MTEKRSYTNPIIPIHFRYFTQSQLTDSKSNIIEGEESASELDSCSQEDSIETTQDEEKARLPSIDYSENTIYECDLNDTPSSTEWRTETPYIAPSFITQRQSRFSSRTTVESIHSTRHDQVSLSPALSSSHTSRNHSLHRKFSPTPLMKRISSTFTRRSSTQAPRDYQEPNDTEFHHQYRAYQEPNATDSHYEYRTSQEPKVTEPHSRYSSDGYRPRSVPRNAPDNMRGYFAQSDEPFDIKSSCWSIFHALVGRHKN</sequence>
<name>A0A1Y1Z893_9FUNG</name>
<evidence type="ECO:0000313" key="2">
    <source>
        <dbReference type="EMBL" id="ORY06482.1"/>
    </source>
</evidence>
<dbReference type="EMBL" id="MCFE01000016">
    <property type="protein sequence ID" value="ORY06482.1"/>
    <property type="molecule type" value="Genomic_DNA"/>
</dbReference>
<comment type="caution">
    <text evidence="2">The sequence shown here is derived from an EMBL/GenBank/DDBJ whole genome shotgun (WGS) entry which is preliminary data.</text>
</comment>
<evidence type="ECO:0000313" key="3">
    <source>
        <dbReference type="Proteomes" id="UP000193498"/>
    </source>
</evidence>
<feature type="region of interest" description="Disordered" evidence="1">
    <location>
        <begin position="103"/>
        <end position="149"/>
    </location>
</feature>
<feature type="region of interest" description="Disordered" evidence="1">
    <location>
        <begin position="34"/>
        <end position="58"/>
    </location>
</feature>
<protein>
    <submittedName>
        <fullName evidence="2">Uncharacterized protein</fullName>
    </submittedName>
</protein>
<evidence type="ECO:0000256" key="1">
    <source>
        <dbReference type="SAM" id="MobiDB-lite"/>
    </source>
</evidence>
<proteinExistence type="predicted"/>
<feature type="compositionally biased region" description="Basic and acidic residues" evidence="1">
    <location>
        <begin position="190"/>
        <end position="209"/>
    </location>
</feature>
<accession>A0A1Y1Z893</accession>
<feature type="compositionally biased region" description="Basic residues" evidence="1">
    <location>
        <begin position="133"/>
        <end position="142"/>
    </location>
</feature>
<dbReference type="AlphaFoldDB" id="A0A1Y1Z893"/>
<gene>
    <name evidence="2" type="ORF">K493DRAFT_310594</name>
</gene>
<dbReference type="InParanoid" id="A0A1Y1Z893"/>
<organism evidence="2 3">
    <name type="scientific">Basidiobolus meristosporus CBS 931.73</name>
    <dbReference type="NCBI Taxonomy" id="1314790"/>
    <lineage>
        <taxon>Eukaryota</taxon>
        <taxon>Fungi</taxon>
        <taxon>Fungi incertae sedis</taxon>
        <taxon>Zoopagomycota</taxon>
        <taxon>Entomophthoromycotina</taxon>
        <taxon>Basidiobolomycetes</taxon>
        <taxon>Basidiobolales</taxon>
        <taxon>Basidiobolaceae</taxon>
        <taxon>Basidiobolus</taxon>
    </lineage>
</organism>
<feature type="compositionally biased region" description="Polar residues" evidence="1">
    <location>
        <begin position="103"/>
        <end position="113"/>
    </location>
</feature>
<feature type="compositionally biased region" description="Low complexity" evidence="1">
    <location>
        <begin position="122"/>
        <end position="132"/>
    </location>
</feature>
<feature type="region of interest" description="Disordered" evidence="1">
    <location>
        <begin position="185"/>
        <end position="222"/>
    </location>
</feature>
<dbReference type="Proteomes" id="UP000193498">
    <property type="component" value="Unassembled WGS sequence"/>
</dbReference>